<comment type="caution">
    <text evidence="1">The sequence shown here is derived from an EMBL/GenBank/DDBJ whole genome shotgun (WGS) entry which is preliminary data.</text>
</comment>
<gene>
    <name evidence="1" type="ORF">CgunFtcFv8_012582</name>
</gene>
<reference evidence="1 2" key="1">
    <citation type="journal article" date="2023" name="Mol. Biol. Evol.">
        <title>Genomics of Secondarily Temperate Adaptation in the Only Non-Antarctic Icefish.</title>
        <authorList>
            <person name="Rivera-Colon A.G."/>
            <person name="Rayamajhi N."/>
            <person name="Minhas B.F."/>
            <person name="Madrigal G."/>
            <person name="Bilyk K.T."/>
            <person name="Yoon V."/>
            <person name="Hune M."/>
            <person name="Gregory S."/>
            <person name="Cheng C.H.C."/>
            <person name="Catchen J.M."/>
        </authorList>
    </citation>
    <scope>NUCLEOTIDE SEQUENCE [LARGE SCALE GENOMIC DNA]</scope>
    <source>
        <tissue evidence="1">White muscle</tissue>
    </source>
</reference>
<accession>A0AAN8DQU3</accession>
<sequence>MKHAKRSCDKLPVGFQLHVCPRLPVYSPPSGQWIHPRGVYKHDEVAGGRGTGPLGMWQSAAAGEPGKATRRSEVNLFRERRLSGTLSVYRTHHNTSLCLVPIHAFIHQARRRVPSASRPD</sequence>
<dbReference type="Proteomes" id="UP001331515">
    <property type="component" value="Unassembled WGS sequence"/>
</dbReference>
<evidence type="ECO:0000313" key="1">
    <source>
        <dbReference type="EMBL" id="KAK5927421.1"/>
    </source>
</evidence>
<keyword evidence="2" id="KW-1185">Reference proteome</keyword>
<organism evidence="1 2">
    <name type="scientific">Champsocephalus gunnari</name>
    <name type="common">Mackerel icefish</name>
    <dbReference type="NCBI Taxonomy" id="52237"/>
    <lineage>
        <taxon>Eukaryota</taxon>
        <taxon>Metazoa</taxon>
        <taxon>Chordata</taxon>
        <taxon>Craniata</taxon>
        <taxon>Vertebrata</taxon>
        <taxon>Euteleostomi</taxon>
        <taxon>Actinopterygii</taxon>
        <taxon>Neopterygii</taxon>
        <taxon>Teleostei</taxon>
        <taxon>Neoteleostei</taxon>
        <taxon>Acanthomorphata</taxon>
        <taxon>Eupercaria</taxon>
        <taxon>Perciformes</taxon>
        <taxon>Notothenioidei</taxon>
        <taxon>Channichthyidae</taxon>
        <taxon>Champsocephalus</taxon>
    </lineage>
</organism>
<name>A0AAN8DQU3_CHAGU</name>
<dbReference type="AlphaFoldDB" id="A0AAN8DQU3"/>
<evidence type="ECO:0000313" key="2">
    <source>
        <dbReference type="Proteomes" id="UP001331515"/>
    </source>
</evidence>
<dbReference type="EMBL" id="JAURVH010001518">
    <property type="protein sequence ID" value="KAK5927421.1"/>
    <property type="molecule type" value="Genomic_DNA"/>
</dbReference>
<protein>
    <submittedName>
        <fullName evidence="1">Uncharacterized protein</fullName>
    </submittedName>
</protein>
<proteinExistence type="predicted"/>